<protein>
    <submittedName>
        <fullName evidence="4">Uncharacterized protein</fullName>
    </submittedName>
</protein>
<organism evidence="4 5">
    <name type="scientific">Orbilia javanica</name>
    <dbReference type="NCBI Taxonomy" id="47235"/>
    <lineage>
        <taxon>Eukaryota</taxon>
        <taxon>Fungi</taxon>
        <taxon>Dikarya</taxon>
        <taxon>Ascomycota</taxon>
        <taxon>Pezizomycotina</taxon>
        <taxon>Orbiliomycetes</taxon>
        <taxon>Orbiliales</taxon>
        <taxon>Orbiliaceae</taxon>
        <taxon>Orbilia</taxon>
    </lineage>
</organism>
<evidence type="ECO:0000313" key="4">
    <source>
        <dbReference type="EMBL" id="KAK6355622.1"/>
    </source>
</evidence>
<feature type="compositionally biased region" description="Gly residues" evidence="1">
    <location>
        <begin position="246"/>
        <end position="256"/>
    </location>
</feature>
<name>A0AAN8N6Z1_9PEZI</name>
<dbReference type="EMBL" id="JAVHNR010000001">
    <property type="protein sequence ID" value="KAK6355622.1"/>
    <property type="molecule type" value="Genomic_DNA"/>
</dbReference>
<reference evidence="4 5" key="1">
    <citation type="submission" date="2019-10" db="EMBL/GenBank/DDBJ databases">
        <authorList>
            <person name="Palmer J.M."/>
        </authorList>
    </citation>
    <scope>NUCLEOTIDE SEQUENCE [LARGE SCALE GENOMIC DNA]</scope>
    <source>
        <strain evidence="4 5">TWF718</strain>
    </source>
</reference>
<accession>A0AAN8N6Z1</accession>
<feature type="compositionally biased region" description="Low complexity" evidence="1">
    <location>
        <begin position="151"/>
        <end position="181"/>
    </location>
</feature>
<evidence type="ECO:0000313" key="5">
    <source>
        <dbReference type="Proteomes" id="UP001313282"/>
    </source>
</evidence>
<keyword evidence="2" id="KW-0812">Transmembrane</keyword>
<evidence type="ECO:0000256" key="2">
    <source>
        <dbReference type="SAM" id="Phobius"/>
    </source>
</evidence>
<dbReference type="Proteomes" id="UP001313282">
    <property type="component" value="Unassembled WGS sequence"/>
</dbReference>
<evidence type="ECO:0000256" key="1">
    <source>
        <dbReference type="SAM" id="MobiDB-lite"/>
    </source>
</evidence>
<sequence>MRLSILLGLTALPCIITAQRRCYFPDGSRAPNHRACNQEAETDNNVHSSCCGLDDNVVCLSSNLCINQKGYIYRGACTDESWDDPACPSSHCTYFGSSGMNILSCDDVSGLWCCAEGGSIPCCQNANKTKFLLNPGTVTYVSLGLSTISSTSTSAASSSSTESTSTTDATTTTTSSESPATGVPQAVVTALSTGAAVGMGIGITIPSVLAIVFASLWWIERSRRKRHAQPVVPPAPFASDYHHQSYGGGGGGGGGLQPPELQNRSYSSELSGGYDRQPLQSADALELSAQSVKPPGYIGGY</sequence>
<feature type="region of interest" description="Disordered" evidence="1">
    <location>
        <begin position="228"/>
        <end position="276"/>
    </location>
</feature>
<keyword evidence="3" id="KW-0732">Signal</keyword>
<feature type="signal peptide" evidence="3">
    <location>
        <begin position="1"/>
        <end position="18"/>
    </location>
</feature>
<evidence type="ECO:0000256" key="3">
    <source>
        <dbReference type="SAM" id="SignalP"/>
    </source>
</evidence>
<feature type="chain" id="PRO_5042971342" evidence="3">
    <location>
        <begin position="19"/>
        <end position="301"/>
    </location>
</feature>
<feature type="transmembrane region" description="Helical" evidence="2">
    <location>
        <begin position="195"/>
        <end position="219"/>
    </location>
</feature>
<keyword evidence="5" id="KW-1185">Reference proteome</keyword>
<proteinExistence type="predicted"/>
<comment type="caution">
    <text evidence="4">The sequence shown here is derived from an EMBL/GenBank/DDBJ whole genome shotgun (WGS) entry which is preliminary data.</text>
</comment>
<keyword evidence="2" id="KW-1133">Transmembrane helix</keyword>
<gene>
    <name evidence="4" type="ORF">TWF718_000017</name>
</gene>
<keyword evidence="2" id="KW-0472">Membrane</keyword>
<feature type="region of interest" description="Disordered" evidence="1">
    <location>
        <begin position="151"/>
        <end position="182"/>
    </location>
</feature>
<feature type="compositionally biased region" description="Polar residues" evidence="1">
    <location>
        <begin position="260"/>
        <end position="270"/>
    </location>
</feature>
<dbReference type="AlphaFoldDB" id="A0AAN8N6Z1"/>